<protein>
    <recommendedName>
        <fullName evidence="4">C2H2-type domain-containing protein</fullName>
    </recommendedName>
</protein>
<accession>A0AAD7ND68</accession>
<evidence type="ECO:0000313" key="6">
    <source>
        <dbReference type="Proteomes" id="UP001215598"/>
    </source>
</evidence>
<gene>
    <name evidence="5" type="ORF">B0H16DRAFT_707499</name>
</gene>
<dbReference type="Gene3D" id="3.30.160.60">
    <property type="entry name" value="Classic Zinc Finger"/>
    <property type="match status" value="1"/>
</dbReference>
<feature type="region of interest" description="Disordered" evidence="3">
    <location>
        <begin position="797"/>
        <end position="828"/>
    </location>
</feature>
<dbReference type="PROSITE" id="PS00028">
    <property type="entry name" value="ZINC_FINGER_C2H2_1"/>
    <property type="match status" value="2"/>
</dbReference>
<evidence type="ECO:0000259" key="4">
    <source>
        <dbReference type="PROSITE" id="PS50157"/>
    </source>
</evidence>
<keyword evidence="6" id="KW-1185">Reference proteome</keyword>
<dbReference type="InterPro" id="IPR013087">
    <property type="entry name" value="Znf_C2H2_type"/>
</dbReference>
<keyword evidence="1" id="KW-0479">Metal-binding</keyword>
<evidence type="ECO:0000256" key="2">
    <source>
        <dbReference type="SAM" id="Coils"/>
    </source>
</evidence>
<evidence type="ECO:0000256" key="1">
    <source>
        <dbReference type="PROSITE-ProRule" id="PRU00042"/>
    </source>
</evidence>
<dbReference type="GO" id="GO:0008270">
    <property type="term" value="F:zinc ion binding"/>
    <property type="evidence" value="ECO:0007669"/>
    <property type="project" value="UniProtKB-KW"/>
</dbReference>
<feature type="compositionally biased region" description="Pro residues" evidence="3">
    <location>
        <begin position="302"/>
        <end position="332"/>
    </location>
</feature>
<comment type="caution">
    <text evidence="5">The sequence shown here is derived from an EMBL/GenBank/DDBJ whole genome shotgun (WGS) entry which is preliminary data.</text>
</comment>
<feature type="domain" description="C2H2-type" evidence="4">
    <location>
        <begin position="907"/>
        <end position="931"/>
    </location>
</feature>
<dbReference type="PANTHER" id="PTHR45725">
    <property type="entry name" value="FORMIN HOMOLOGY 2 FAMILY MEMBER"/>
    <property type="match status" value="1"/>
</dbReference>
<feature type="compositionally biased region" description="Acidic residues" evidence="3">
    <location>
        <begin position="801"/>
        <end position="818"/>
    </location>
</feature>
<feature type="compositionally biased region" description="Polar residues" evidence="3">
    <location>
        <begin position="690"/>
        <end position="709"/>
    </location>
</feature>
<feature type="compositionally biased region" description="Polar residues" evidence="3">
    <location>
        <begin position="215"/>
        <end position="249"/>
    </location>
</feature>
<feature type="region of interest" description="Disordered" evidence="3">
    <location>
        <begin position="119"/>
        <end position="145"/>
    </location>
</feature>
<evidence type="ECO:0000313" key="5">
    <source>
        <dbReference type="EMBL" id="KAJ7755896.1"/>
    </source>
</evidence>
<feature type="region of interest" description="Disordered" evidence="3">
    <location>
        <begin position="175"/>
        <end position="438"/>
    </location>
</feature>
<feature type="compositionally biased region" description="Low complexity" evidence="3">
    <location>
        <begin position="418"/>
        <end position="429"/>
    </location>
</feature>
<organism evidence="5 6">
    <name type="scientific">Mycena metata</name>
    <dbReference type="NCBI Taxonomy" id="1033252"/>
    <lineage>
        <taxon>Eukaryota</taxon>
        <taxon>Fungi</taxon>
        <taxon>Dikarya</taxon>
        <taxon>Basidiomycota</taxon>
        <taxon>Agaricomycotina</taxon>
        <taxon>Agaricomycetes</taxon>
        <taxon>Agaricomycetidae</taxon>
        <taxon>Agaricales</taxon>
        <taxon>Marasmiineae</taxon>
        <taxon>Mycenaceae</taxon>
        <taxon>Mycena</taxon>
    </lineage>
</organism>
<dbReference type="Proteomes" id="UP001215598">
    <property type="component" value="Unassembled WGS sequence"/>
</dbReference>
<evidence type="ECO:0000256" key="3">
    <source>
        <dbReference type="SAM" id="MobiDB-lite"/>
    </source>
</evidence>
<dbReference type="EMBL" id="JARKIB010000048">
    <property type="protein sequence ID" value="KAJ7755896.1"/>
    <property type="molecule type" value="Genomic_DNA"/>
</dbReference>
<reference evidence="5" key="1">
    <citation type="submission" date="2023-03" db="EMBL/GenBank/DDBJ databases">
        <title>Massive genome expansion in bonnet fungi (Mycena s.s.) driven by repeated elements and novel gene families across ecological guilds.</title>
        <authorList>
            <consortium name="Lawrence Berkeley National Laboratory"/>
            <person name="Harder C.B."/>
            <person name="Miyauchi S."/>
            <person name="Viragh M."/>
            <person name="Kuo A."/>
            <person name="Thoen E."/>
            <person name="Andreopoulos B."/>
            <person name="Lu D."/>
            <person name="Skrede I."/>
            <person name="Drula E."/>
            <person name="Henrissat B."/>
            <person name="Morin E."/>
            <person name="Kohler A."/>
            <person name="Barry K."/>
            <person name="LaButti K."/>
            <person name="Morin E."/>
            <person name="Salamov A."/>
            <person name="Lipzen A."/>
            <person name="Mereny Z."/>
            <person name="Hegedus B."/>
            <person name="Baldrian P."/>
            <person name="Stursova M."/>
            <person name="Weitz H."/>
            <person name="Taylor A."/>
            <person name="Grigoriev I.V."/>
            <person name="Nagy L.G."/>
            <person name="Martin F."/>
            <person name="Kauserud H."/>
        </authorList>
    </citation>
    <scope>NUCLEOTIDE SEQUENCE</scope>
    <source>
        <strain evidence="5">CBHHK182m</strain>
    </source>
</reference>
<feature type="compositionally biased region" description="Pro residues" evidence="3">
    <location>
        <begin position="340"/>
        <end position="358"/>
    </location>
</feature>
<feature type="region of interest" description="Disordered" evidence="3">
    <location>
        <begin position="687"/>
        <end position="710"/>
    </location>
</feature>
<feature type="coiled-coil region" evidence="2">
    <location>
        <begin position="22"/>
        <end position="70"/>
    </location>
</feature>
<keyword evidence="2" id="KW-0175">Coiled coil</keyword>
<feature type="compositionally biased region" description="Polar residues" evidence="3">
    <location>
        <begin position="176"/>
        <end position="203"/>
    </location>
</feature>
<sequence length="1219" mass="132457">MYNGSQVPIHNQETYLARKKEIEEMKARVAAAEAINEQGIQNWELIESQLQLQIEEGKKAEQALAQLRSQKPLITYPNSAPIASTSNLINYSPQQSARIEEIPSPTAQKYANYPQTHMQQGYNQASQSAYQSRSSSYQPHESHYQNARLTTPSASNAYTPSSSTLHGALVWEQLHNPPSNQSRTTPTFQPDASQPSRANSQSAPHAPPQPYFYSQRGTPAVQSQTYHQQSAIPQNNPTVNPAQLQQQPGVTRASQPPPPQPQRQAHAPAQSQRQTPAPSQPQRQTPAPAQPPSQPQRQTPAPAQPPPPQRQTPAPAPPQRQTPAPAQPPPQPQRQTPALAQPPPQPQRQTPAPAPPQRQTPAPAQLPVQPQRQTPAPTQSPPQPQRQPSTQELVPIRTSARQASKPQPPAPAPPQNQPPSQTTQPPQQKENQPSLVSAQPVHKVPVVPPAPTPSYGPSPFVHNPSPFVPSQNAVQPSAPAVVAQRPAPANPAASTLAEDQRKFYILINTWQKAVPPSAYLDIPHAHIRVQKLPPAHIRFIFYDPVTGAQTLLSLVDTFARLHFQGTAAIFVNAHGVSVLMQTPVPPAVEATLKPFHGQHAPNAPEGMFYEPSLVNAVLPAKRPRAPDADGKAECAPQDADKRFIAHDILRALGKSHLFKKDDDQLRYAKRRALEGLPVVEEPVVPLPLRSNESSARTTPVSTEGSSSRASPIVPQIVPGVSGAIPMVATVNKLPLFLPSVDSTPPVSFTPPQRRAPVPVGGQSGSSGFYVLVPPAPGWVQRDRARLHAQRLAAEKAMEVDVPGEEENGPQREEEEEEVPQQVPEPEREVDVDVAELRRRRARGFIVFFPIGMYRNTQNESEAAAMLETCARLREVSCKWFACGAVMNSVESLVAHLHEIHAQEDDAVTCMWEICGEAFVSSGQLALHAEAHVVSPIPCAYQDCEDLSHTPRELVEHNRGHAEAKDGREWELMPSFRPSAPVEGEMPDPVVPESVSPWALLVPGVGMPEITKERHMTLGPWVLRNITAPALNVRAKRYNAAVPLSGVRAYQDYEFVDASSVHYSSLPSRPARVRDLADLDSAEVTESLAKGEMVLWPSEGNEDLHDEGSVGEGEEIPVPEAPAPGPVSIPTKSATAPLPAPEEPKAVEVAAYNDPSTVKNVLNVASPIVEPSVDMVRTFVVGVDAPLVFAASPPSGTVDPEEVAVEDMLQYLEGIPQNVE</sequence>
<feature type="region of interest" description="Disordered" evidence="3">
    <location>
        <begin position="1098"/>
        <end position="1126"/>
    </location>
</feature>
<dbReference type="InterPro" id="IPR051425">
    <property type="entry name" value="Formin_Homology"/>
</dbReference>
<feature type="compositionally biased region" description="Pro residues" evidence="3">
    <location>
        <begin position="406"/>
        <end position="417"/>
    </location>
</feature>
<dbReference type="SMART" id="SM00355">
    <property type="entry name" value="ZnF_C2H2"/>
    <property type="match status" value="3"/>
</dbReference>
<dbReference type="PROSITE" id="PS50157">
    <property type="entry name" value="ZINC_FINGER_C2H2_2"/>
    <property type="match status" value="1"/>
</dbReference>
<feature type="compositionally biased region" description="Low complexity" evidence="3">
    <location>
        <begin position="119"/>
        <end position="138"/>
    </location>
</feature>
<feature type="compositionally biased region" description="Low complexity" evidence="3">
    <location>
        <begin position="262"/>
        <end position="287"/>
    </location>
</feature>
<keyword evidence="1" id="KW-0862">Zinc</keyword>
<feature type="compositionally biased region" description="Low complexity" evidence="3">
    <location>
        <begin position="359"/>
        <end position="377"/>
    </location>
</feature>
<proteinExistence type="predicted"/>
<name>A0AAD7ND68_9AGAR</name>
<keyword evidence="1" id="KW-0863">Zinc-finger</keyword>
<dbReference type="AlphaFoldDB" id="A0AAD7ND68"/>